<dbReference type="Pfam" id="PF11197">
    <property type="entry name" value="DUF2835"/>
    <property type="match status" value="1"/>
</dbReference>
<protein>
    <submittedName>
        <fullName evidence="1">DUF2835 domain-containing protein</fullName>
    </submittedName>
</protein>
<gene>
    <name evidence="1" type="ORF">QWI16_08475</name>
</gene>
<keyword evidence="2" id="KW-1185">Reference proteome</keyword>
<dbReference type="RefSeq" id="WP_302712369.1">
    <property type="nucleotide sequence ID" value="NZ_JAULRT010000052.1"/>
</dbReference>
<comment type="caution">
    <text evidence="1">The sequence shown here is derived from an EMBL/GenBank/DDBJ whole genome shotgun (WGS) entry which is preliminary data.</text>
</comment>
<sequence length="77" mass="8817">MAAPNNAVILNLTISAEKLERWYEGSAREVLAYSVDGRKIRFPVSILRPFVTHSGIRGRFQIVFDGDNRFKSIHRID</sequence>
<evidence type="ECO:0000313" key="1">
    <source>
        <dbReference type="EMBL" id="MDO3382209.1"/>
    </source>
</evidence>
<organism evidence="1 2">
    <name type="scientific">Gilvimarinus algae</name>
    <dbReference type="NCBI Taxonomy" id="3058037"/>
    <lineage>
        <taxon>Bacteria</taxon>
        <taxon>Pseudomonadati</taxon>
        <taxon>Pseudomonadota</taxon>
        <taxon>Gammaproteobacteria</taxon>
        <taxon>Cellvibrionales</taxon>
        <taxon>Cellvibrionaceae</taxon>
        <taxon>Gilvimarinus</taxon>
    </lineage>
</organism>
<dbReference type="InterPro" id="IPR021363">
    <property type="entry name" value="DUF2835"/>
</dbReference>
<dbReference type="EMBL" id="JAULRT010000052">
    <property type="protein sequence ID" value="MDO3382209.1"/>
    <property type="molecule type" value="Genomic_DNA"/>
</dbReference>
<accession>A0ABT8TFB5</accession>
<dbReference type="Proteomes" id="UP001168380">
    <property type="component" value="Unassembled WGS sequence"/>
</dbReference>
<proteinExistence type="predicted"/>
<reference evidence="1" key="1">
    <citation type="submission" date="2023-07" db="EMBL/GenBank/DDBJ databases">
        <title>Gilvimarinus algae sp. nov., isolated from the surface of Kelp.</title>
        <authorList>
            <person name="Sun Y.Y."/>
            <person name="Gong Y."/>
            <person name="Du Z.J."/>
        </authorList>
    </citation>
    <scope>NUCLEOTIDE SEQUENCE</scope>
    <source>
        <strain evidence="1">SDUM040014</strain>
    </source>
</reference>
<name>A0ABT8TFB5_9GAMM</name>
<evidence type="ECO:0000313" key="2">
    <source>
        <dbReference type="Proteomes" id="UP001168380"/>
    </source>
</evidence>